<evidence type="ECO:0000313" key="11">
    <source>
        <dbReference type="Proteomes" id="UP000235220"/>
    </source>
</evidence>
<dbReference type="RefSeq" id="XP_035540302.1">
    <property type="nucleotide sequence ID" value="XM_035684409.1"/>
</dbReference>
<evidence type="ECO:0000256" key="8">
    <source>
        <dbReference type="SAM" id="MobiDB-lite"/>
    </source>
</evidence>
<dbReference type="InterPro" id="IPR058353">
    <property type="entry name" value="DUF8040"/>
</dbReference>
<accession>A0A6P9EBZ9</accession>
<dbReference type="Proteomes" id="UP000235220">
    <property type="component" value="Chromosome 13"/>
</dbReference>
<evidence type="ECO:0000256" key="4">
    <source>
        <dbReference type="ARBA" id="ARBA00022722"/>
    </source>
</evidence>
<evidence type="ECO:0000259" key="10">
    <source>
        <dbReference type="Pfam" id="PF26138"/>
    </source>
</evidence>
<organism evidence="11 12">
    <name type="scientific">Juglans regia</name>
    <name type="common">English walnut</name>
    <dbReference type="NCBI Taxonomy" id="51240"/>
    <lineage>
        <taxon>Eukaryota</taxon>
        <taxon>Viridiplantae</taxon>
        <taxon>Streptophyta</taxon>
        <taxon>Embryophyta</taxon>
        <taxon>Tracheophyta</taxon>
        <taxon>Spermatophyta</taxon>
        <taxon>Magnoliopsida</taxon>
        <taxon>eudicotyledons</taxon>
        <taxon>Gunneridae</taxon>
        <taxon>Pentapetalae</taxon>
        <taxon>rosids</taxon>
        <taxon>fabids</taxon>
        <taxon>Fagales</taxon>
        <taxon>Juglandaceae</taxon>
        <taxon>Juglans</taxon>
    </lineage>
</organism>
<dbReference type="GO" id="GO:0046872">
    <property type="term" value="F:metal ion binding"/>
    <property type="evidence" value="ECO:0007669"/>
    <property type="project" value="UniProtKB-KW"/>
</dbReference>
<sequence>METNSSSEEAQSMETNSEMEDTCSSTSHRSEADDGIYPSHSSGDESATQEANIVYMMFMASQLSRGRVRMPKHNIGLRGDQYIQAVLNGNPRTCKTMFRMEVQAFRYVCDLLRDSLIMDRTERVSVEESVGIFCLLVGHAQGQRIVGDRFQHSSETINRHVKTVMRALHQLGRTVIRRTENDGVHPYITENPHNYPRFEKCLGAMDGTMINARAPSRLSNAYRNHHGQIAQNVLCLCDFNMKFTYVYIGWEGYYYLVDSAFPCIEKFMPPYPRERYHRSDHYSGRQFRGYKDYFNFRHSSLRNIIERTFALLNNRFQILSAMPRYRPTWQGMLVTACCTLHNLIRTVTPNDEFIQAALALQFSEENMTGNDEADEPSKVVDMSHESVGAMAAQRDAIAIPMWEDRFGA</sequence>
<comment type="subcellular location">
    <subcellularLocation>
        <location evidence="2">Nucleus</location>
    </subcellularLocation>
</comment>
<feature type="domain" description="DDE Tnp4" evidence="9">
    <location>
        <begin position="252"/>
        <end position="342"/>
    </location>
</feature>
<dbReference type="PANTHER" id="PTHR22930">
    <property type="match status" value="1"/>
</dbReference>
<comment type="similarity">
    <text evidence="3">Belongs to the HARBI1 family.</text>
</comment>
<proteinExistence type="inferred from homology"/>
<dbReference type="GO" id="GO:0016787">
    <property type="term" value="F:hydrolase activity"/>
    <property type="evidence" value="ECO:0007669"/>
    <property type="project" value="UniProtKB-KW"/>
</dbReference>
<dbReference type="AlphaFoldDB" id="A0A6P9EBZ9"/>
<dbReference type="Pfam" id="PF26138">
    <property type="entry name" value="DUF8040"/>
    <property type="match status" value="1"/>
</dbReference>
<name>A0A6P9EBZ9_JUGRE</name>
<evidence type="ECO:0000313" key="12">
    <source>
        <dbReference type="RefSeq" id="XP_035540302.1"/>
    </source>
</evidence>
<evidence type="ECO:0000256" key="3">
    <source>
        <dbReference type="ARBA" id="ARBA00006958"/>
    </source>
</evidence>
<dbReference type="PANTHER" id="PTHR22930:SF228">
    <property type="entry name" value="PROTEIN ALP1-LIKE"/>
    <property type="match status" value="1"/>
</dbReference>
<keyword evidence="5" id="KW-0479">Metal-binding</keyword>
<dbReference type="InterPro" id="IPR045249">
    <property type="entry name" value="HARBI1-like"/>
</dbReference>
<keyword evidence="11" id="KW-1185">Reference proteome</keyword>
<keyword evidence="7" id="KW-0539">Nucleus</keyword>
<feature type="domain" description="DUF8040" evidence="10">
    <location>
        <begin position="77"/>
        <end position="169"/>
    </location>
</feature>
<feature type="region of interest" description="Disordered" evidence="8">
    <location>
        <begin position="1"/>
        <end position="45"/>
    </location>
</feature>
<reference evidence="12" key="1">
    <citation type="submission" date="2025-08" db="UniProtKB">
        <authorList>
            <consortium name="RefSeq"/>
        </authorList>
    </citation>
    <scope>IDENTIFICATION</scope>
    <source>
        <tissue evidence="12">Leaves</tissue>
    </source>
</reference>
<protein>
    <submittedName>
        <fullName evidence="12">Uncharacterized protein LOC118344256</fullName>
    </submittedName>
</protein>
<dbReference type="GeneID" id="118344256"/>
<keyword evidence="4" id="KW-0540">Nuclease</keyword>
<evidence type="ECO:0000259" key="9">
    <source>
        <dbReference type="Pfam" id="PF13359"/>
    </source>
</evidence>
<evidence type="ECO:0000256" key="2">
    <source>
        <dbReference type="ARBA" id="ARBA00004123"/>
    </source>
</evidence>
<keyword evidence="6" id="KW-0378">Hydrolase</keyword>
<dbReference type="InterPro" id="IPR027806">
    <property type="entry name" value="HARBI1_dom"/>
</dbReference>
<dbReference type="GO" id="GO:0004518">
    <property type="term" value="F:nuclease activity"/>
    <property type="evidence" value="ECO:0007669"/>
    <property type="project" value="UniProtKB-KW"/>
</dbReference>
<dbReference type="GO" id="GO:0005634">
    <property type="term" value="C:nucleus"/>
    <property type="evidence" value="ECO:0007669"/>
    <property type="project" value="UniProtKB-SubCell"/>
</dbReference>
<evidence type="ECO:0000256" key="5">
    <source>
        <dbReference type="ARBA" id="ARBA00022723"/>
    </source>
</evidence>
<dbReference type="OrthoDB" id="1681765at2759"/>
<dbReference type="Pfam" id="PF13359">
    <property type="entry name" value="DDE_Tnp_4"/>
    <property type="match status" value="1"/>
</dbReference>
<comment type="cofactor">
    <cofactor evidence="1">
        <name>a divalent metal cation</name>
        <dbReference type="ChEBI" id="CHEBI:60240"/>
    </cofactor>
</comment>
<evidence type="ECO:0000256" key="1">
    <source>
        <dbReference type="ARBA" id="ARBA00001968"/>
    </source>
</evidence>
<evidence type="ECO:0000256" key="6">
    <source>
        <dbReference type="ARBA" id="ARBA00022801"/>
    </source>
</evidence>
<gene>
    <name evidence="12" type="primary">LOC118344256</name>
</gene>
<dbReference type="InParanoid" id="A0A6P9EBZ9"/>
<feature type="compositionally biased region" description="Polar residues" evidence="8">
    <location>
        <begin position="1"/>
        <end position="27"/>
    </location>
</feature>
<evidence type="ECO:0000256" key="7">
    <source>
        <dbReference type="ARBA" id="ARBA00023242"/>
    </source>
</evidence>
<dbReference type="KEGG" id="jre:118344256"/>